<dbReference type="EMBL" id="JAHRHJ020000001">
    <property type="protein sequence ID" value="KAH9330805.1"/>
    <property type="molecule type" value="Genomic_DNA"/>
</dbReference>
<feature type="non-terminal residue" evidence="1">
    <location>
        <position position="1"/>
    </location>
</feature>
<dbReference type="PANTHER" id="PTHR48055">
    <property type="entry name" value="LEUCINE-RICH REPEAT RECEPTOR PROTEIN KINASE EMS1"/>
    <property type="match status" value="1"/>
</dbReference>
<evidence type="ECO:0000313" key="2">
    <source>
        <dbReference type="Proteomes" id="UP000824469"/>
    </source>
</evidence>
<dbReference type="Gene3D" id="3.30.200.20">
    <property type="entry name" value="Phosphorylase Kinase, domain 1"/>
    <property type="match status" value="1"/>
</dbReference>
<feature type="non-terminal residue" evidence="1">
    <location>
        <position position="147"/>
    </location>
</feature>
<dbReference type="PANTHER" id="PTHR48055:SF57">
    <property type="entry name" value="PROTEIN KINASE DOMAIN-CONTAINING PROTEIN"/>
    <property type="match status" value="1"/>
</dbReference>
<dbReference type="Proteomes" id="UP000824469">
    <property type="component" value="Unassembled WGS sequence"/>
</dbReference>
<dbReference type="InterPro" id="IPR051564">
    <property type="entry name" value="LRR_receptor-like_kinase"/>
</dbReference>
<dbReference type="AlphaFoldDB" id="A0AA38H071"/>
<keyword evidence="2" id="KW-1185">Reference proteome</keyword>
<gene>
    <name evidence="1" type="ORF">KI387_002913</name>
</gene>
<name>A0AA38H071_TAXCH</name>
<dbReference type="GO" id="GO:0016020">
    <property type="term" value="C:membrane"/>
    <property type="evidence" value="ECO:0007669"/>
    <property type="project" value="TreeGrafter"/>
</dbReference>
<protein>
    <submittedName>
        <fullName evidence="1">Uncharacterized protein</fullName>
    </submittedName>
</protein>
<proteinExistence type="predicted"/>
<organism evidence="1 2">
    <name type="scientific">Taxus chinensis</name>
    <name type="common">Chinese yew</name>
    <name type="synonym">Taxus wallichiana var. chinensis</name>
    <dbReference type="NCBI Taxonomy" id="29808"/>
    <lineage>
        <taxon>Eukaryota</taxon>
        <taxon>Viridiplantae</taxon>
        <taxon>Streptophyta</taxon>
        <taxon>Embryophyta</taxon>
        <taxon>Tracheophyta</taxon>
        <taxon>Spermatophyta</taxon>
        <taxon>Pinopsida</taxon>
        <taxon>Pinidae</taxon>
        <taxon>Conifers II</taxon>
        <taxon>Cupressales</taxon>
        <taxon>Taxaceae</taxon>
        <taxon>Taxus</taxon>
    </lineage>
</organism>
<sequence>DLMTTTNEFEEENLLGVRNFGSVYRGDLNDGKSPFPLIFVNKLTAEYGAGGSVFTKGDVYSYEILILNMVTRNRPSDDMSVGDMNFINSELPREQPSMRDVAGVLESMRASFVGSVVASNLITAISDLLRNTSVNPTWTSASDSQIS</sequence>
<comment type="caution">
    <text evidence="1">The sequence shown here is derived from an EMBL/GenBank/DDBJ whole genome shotgun (WGS) entry which is preliminary data.</text>
</comment>
<evidence type="ECO:0000313" key="1">
    <source>
        <dbReference type="EMBL" id="KAH9330805.1"/>
    </source>
</evidence>
<reference evidence="1 2" key="1">
    <citation type="journal article" date="2021" name="Nat. Plants">
        <title>The Taxus genome provides insights into paclitaxel biosynthesis.</title>
        <authorList>
            <person name="Xiong X."/>
            <person name="Gou J."/>
            <person name="Liao Q."/>
            <person name="Li Y."/>
            <person name="Zhou Q."/>
            <person name="Bi G."/>
            <person name="Li C."/>
            <person name="Du R."/>
            <person name="Wang X."/>
            <person name="Sun T."/>
            <person name="Guo L."/>
            <person name="Liang H."/>
            <person name="Lu P."/>
            <person name="Wu Y."/>
            <person name="Zhang Z."/>
            <person name="Ro D.K."/>
            <person name="Shang Y."/>
            <person name="Huang S."/>
            <person name="Yan J."/>
        </authorList>
    </citation>
    <scope>NUCLEOTIDE SEQUENCE [LARGE SCALE GENOMIC DNA]</scope>
    <source>
        <strain evidence="1">Ta-2019</strain>
    </source>
</reference>
<accession>A0AA38H071</accession>